<evidence type="ECO:0000313" key="3">
    <source>
        <dbReference type="EMBL" id="CDO09452.1"/>
    </source>
</evidence>
<feature type="compositionally biased region" description="Basic and acidic residues" evidence="1">
    <location>
        <begin position="398"/>
        <end position="440"/>
    </location>
</feature>
<keyword evidence="4" id="KW-1185">Reference proteome</keyword>
<name>W9B2U4_MYCCO</name>
<feature type="region of interest" description="Disordered" evidence="1">
    <location>
        <begin position="327"/>
        <end position="440"/>
    </location>
</feature>
<gene>
    <name evidence="3" type="ORF">BN977_04275</name>
</gene>
<dbReference type="RefSeq" id="WP_131590187.1">
    <property type="nucleotide sequence ID" value="NZ_CCBB010000003.1"/>
</dbReference>
<dbReference type="Proteomes" id="UP000028870">
    <property type="component" value="Unassembled WGS sequence"/>
</dbReference>
<keyword evidence="2" id="KW-0732">Signal</keyword>
<dbReference type="EMBL" id="CCBB010000003">
    <property type="protein sequence ID" value="CDO09452.1"/>
    <property type="molecule type" value="Genomic_DNA"/>
</dbReference>
<comment type="caution">
    <text evidence="3">The sequence shown here is derived from an EMBL/GenBank/DDBJ whole genome shotgun (WGS) entry which is preliminary data.</text>
</comment>
<feature type="chain" id="PRO_5004918590" evidence="2">
    <location>
        <begin position="24"/>
        <end position="440"/>
    </location>
</feature>
<sequence length="440" mass="45298">MSVNVRPHTKMMSALLAAGVVAAATPAWVPLAQQAAPAVSTAAVQPASVVTDLLYNLGTVVNGVTTIVEAPIEAALWSPDYAISTVLIGLRDPALIGSLLSFVAQQYLNPTYGGFADYGVSGLSDIASVLPAPLGTWLTGAIAGTVARIGSLFDALPDPSAGDTAFYDFVNDNFVGNIVDDINWLALAPVYSIADTVSYLGYLPYELEASLESALRNPSEIPGLISNLVWGLIEPYNGLLGRIVDNFVAPLTYLPGIGDLITNVYTAIADGVQNLLDLLPTPVTPTPFLSALASTSTTTGLVAALPSSADVVTLDVPTTADQLATTPDAERKQIAAVEDSSGAVEEVTPTPVTDPVAEPDPAPAGDVTDDAPEAAAQDAKDTEPKAADETKPAGAGRHRADADKDETGSEPKASEPKASEPKASEPKASEQKDSEPKAAA</sequence>
<dbReference type="AlphaFoldDB" id="W9B2U4"/>
<reference evidence="3" key="1">
    <citation type="submission" date="2014-03" db="EMBL/GenBank/DDBJ databases">
        <title>Draft Genome Sequence of Mycobacterium cosmeticum DSM 44829.</title>
        <authorList>
            <person name="Croce O."/>
            <person name="Robert C."/>
            <person name="Raoult D."/>
            <person name="Drancourt M."/>
        </authorList>
    </citation>
    <scope>NUCLEOTIDE SEQUENCE [LARGE SCALE GENOMIC DNA]</scope>
    <source>
        <strain evidence="3">DSM 44829</strain>
    </source>
</reference>
<proteinExistence type="predicted"/>
<evidence type="ECO:0000256" key="2">
    <source>
        <dbReference type="SAM" id="SignalP"/>
    </source>
</evidence>
<feature type="signal peptide" evidence="2">
    <location>
        <begin position="1"/>
        <end position="23"/>
    </location>
</feature>
<accession>W9B2U4</accession>
<evidence type="ECO:0000256" key="1">
    <source>
        <dbReference type="SAM" id="MobiDB-lite"/>
    </source>
</evidence>
<dbReference type="OrthoDB" id="4733919at2"/>
<reference evidence="3" key="2">
    <citation type="submission" date="2014-03" db="EMBL/GenBank/DDBJ databases">
        <authorList>
            <person name="Urmite Genomes"/>
        </authorList>
    </citation>
    <scope>NUCLEOTIDE SEQUENCE</scope>
    <source>
        <strain evidence="3">DSM 44829</strain>
    </source>
</reference>
<feature type="compositionally biased region" description="Basic and acidic residues" evidence="1">
    <location>
        <begin position="378"/>
        <end position="391"/>
    </location>
</feature>
<evidence type="ECO:0000313" key="4">
    <source>
        <dbReference type="Proteomes" id="UP000028870"/>
    </source>
</evidence>
<organism evidence="3 4">
    <name type="scientific">Mycolicibacterium cosmeticum</name>
    <dbReference type="NCBI Taxonomy" id="258533"/>
    <lineage>
        <taxon>Bacteria</taxon>
        <taxon>Bacillati</taxon>
        <taxon>Actinomycetota</taxon>
        <taxon>Actinomycetes</taxon>
        <taxon>Mycobacteriales</taxon>
        <taxon>Mycobacteriaceae</taxon>
        <taxon>Mycolicibacterium</taxon>
    </lineage>
</organism>
<protein>
    <submittedName>
        <fullName evidence="3">Ribonucleases G and E</fullName>
    </submittedName>
</protein>
<dbReference type="STRING" id="258533.BN977_04275"/>
<dbReference type="eggNOG" id="ENOG5031MTZ">
    <property type="taxonomic scope" value="Bacteria"/>
</dbReference>